<dbReference type="GO" id="GO:0003959">
    <property type="term" value="F:NADPH dehydrogenase activity"/>
    <property type="evidence" value="ECO:0007669"/>
    <property type="project" value="InterPro"/>
</dbReference>
<evidence type="ECO:0000256" key="3">
    <source>
        <dbReference type="ARBA" id="ARBA00022643"/>
    </source>
</evidence>
<evidence type="ECO:0000256" key="1">
    <source>
        <dbReference type="ARBA" id="ARBA00001917"/>
    </source>
</evidence>
<keyword evidence="5" id="KW-0560">Oxidoreductase</keyword>
<evidence type="ECO:0000313" key="8">
    <source>
        <dbReference type="Proteomes" id="UP000199514"/>
    </source>
</evidence>
<accession>A0A1I1NHR3</accession>
<dbReference type="SUPFAM" id="SSF51395">
    <property type="entry name" value="FMN-linked oxidoreductases"/>
    <property type="match status" value="1"/>
</dbReference>
<keyword evidence="8" id="KW-1185">Reference proteome</keyword>
<gene>
    <name evidence="7" type="ORF">SAMN05421780_11529</name>
</gene>
<feature type="domain" description="NADH:flavin oxidoreductase/NADH oxidase N-terminal" evidence="6">
    <location>
        <begin position="7"/>
        <end position="339"/>
    </location>
</feature>
<dbReference type="RefSeq" id="WP_091516589.1">
    <property type="nucleotide sequence ID" value="NZ_FOLE01000015.1"/>
</dbReference>
<dbReference type="EMBL" id="FOLE01000015">
    <property type="protein sequence ID" value="SFC97161.1"/>
    <property type="molecule type" value="Genomic_DNA"/>
</dbReference>
<evidence type="ECO:0000256" key="4">
    <source>
        <dbReference type="ARBA" id="ARBA00022857"/>
    </source>
</evidence>
<evidence type="ECO:0000313" key="7">
    <source>
        <dbReference type="EMBL" id="SFC97161.1"/>
    </source>
</evidence>
<dbReference type="GO" id="GO:0010181">
    <property type="term" value="F:FMN binding"/>
    <property type="evidence" value="ECO:0007669"/>
    <property type="project" value="InterPro"/>
</dbReference>
<dbReference type="InterPro" id="IPR044152">
    <property type="entry name" value="YqjM-like"/>
</dbReference>
<dbReference type="OrthoDB" id="9772736at2"/>
<dbReference type="PANTHER" id="PTHR43303:SF4">
    <property type="entry name" value="NADPH DEHYDROGENASE C23G7.10C-RELATED"/>
    <property type="match status" value="1"/>
</dbReference>
<dbReference type="Proteomes" id="UP000199514">
    <property type="component" value="Unassembled WGS sequence"/>
</dbReference>
<dbReference type="AlphaFoldDB" id="A0A1I1NHR3"/>
<protein>
    <submittedName>
        <fullName evidence="7">2,4-dienoyl-CoA reductase</fullName>
    </submittedName>
</protein>
<dbReference type="GO" id="GO:0050661">
    <property type="term" value="F:NADP binding"/>
    <property type="evidence" value="ECO:0007669"/>
    <property type="project" value="InterPro"/>
</dbReference>
<dbReference type="Gene3D" id="3.20.20.70">
    <property type="entry name" value="Aldolase class I"/>
    <property type="match status" value="1"/>
</dbReference>
<keyword evidence="3" id="KW-0288">FMN</keyword>
<dbReference type="CDD" id="cd02932">
    <property type="entry name" value="OYE_YqiM_FMN"/>
    <property type="match status" value="1"/>
</dbReference>
<dbReference type="Pfam" id="PF00724">
    <property type="entry name" value="Oxidored_FMN"/>
    <property type="match status" value="1"/>
</dbReference>
<comment type="cofactor">
    <cofactor evidence="1">
        <name>FMN</name>
        <dbReference type="ChEBI" id="CHEBI:58210"/>
    </cofactor>
</comment>
<keyword evidence="2" id="KW-0285">Flavoprotein</keyword>
<evidence type="ECO:0000256" key="2">
    <source>
        <dbReference type="ARBA" id="ARBA00022630"/>
    </source>
</evidence>
<dbReference type="InterPro" id="IPR013785">
    <property type="entry name" value="Aldolase_TIM"/>
</dbReference>
<sequence length="368" mass="40456">MSAKEIKLLSPYRLGNLDLKNRIVISPMCQYSAQNGLANDWHLAHLGSRATGGAGFIIQEATAVSPEARITYADLGLWNDEQIAPLKRIVDFVHQQGAKIGVQLAHAGRKASCQRPWDGGHKISPDHANGWQTVAPSAVGFREEEAAPIALTAEGIQQVKDDFKAAVQRTLQAGYDAIEIHAAHGYLLHQFYSPLSNHRTDEYGGSFENRIRLTLEVVQAVQEVWGKERALIVRISATDWVENGWNVQDSVRLAIELKKLGVHLIDTSSGGNVLTNIPAKPNYQVGFAAEIRKSAGIATSAVGLISTPQQAEEILQNESADLILIARESLRNPNFPLYAAYVLSGEDSSVSHWPKQYERAYPTHGEWK</sequence>
<name>A0A1I1NHR3_9BACT</name>
<evidence type="ECO:0000259" key="6">
    <source>
        <dbReference type="Pfam" id="PF00724"/>
    </source>
</evidence>
<dbReference type="STRING" id="927664.SAMN05421780_11529"/>
<evidence type="ECO:0000256" key="5">
    <source>
        <dbReference type="ARBA" id="ARBA00023002"/>
    </source>
</evidence>
<keyword evidence="4" id="KW-0521">NADP</keyword>
<organism evidence="7 8">
    <name type="scientific">Flexibacter flexilis DSM 6793</name>
    <dbReference type="NCBI Taxonomy" id="927664"/>
    <lineage>
        <taxon>Bacteria</taxon>
        <taxon>Pseudomonadati</taxon>
        <taxon>Bacteroidota</taxon>
        <taxon>Cytophagia</taxon>
        <taxon>Cytophagales</taxon>
        <taxon>Flexibacteraceae</taxon>
        <taxon>Flexibacter</taxon>
    </lineage>
</organism>
<proteinExistence type="predicted"/>
<dbReference type="InterPro" id="IPR001155">
    <property type="entry name" value="OxRdtase_FMN_N"/>
</dbReference>
<dbReference type="PANTHER" id="PTHR43303">
    <property type="entry name" value="NADPH DEHYDROGENASE C23G7.10C-RELATED"/>
    <property type="match status" value="1"/>
</dbReference>
<reference evidence="7 8" key="1">
    <citation type="submission" date="2016-10" db="EMBL/GenBank/DDBJ databases">
        <authorList>
            <person name="de Groot N.N."/>
        </authorList>
    </citation>
    <scope>NUCLEOTIDE SEQUENCE [LARGE SCALE GENOMIC DNA]</scope>
    <source>
        <strain evidence="7 8">DSM 6793</strain>
    </source>
</reference>